<keyword evidence="6 12" id="KW-0274">FAD</keyword>
<dbReference type="InterPro" id="IPR055060">
    <property type="entry name" value="ACOX_C_alpha1"/>
</dbReference>
<evidence type="ECO:0000256" key="1">
    <source>
        <dbReference type="ARBA" id="ARBA00001974"/>
    </source>
</evidence>
<dbReference type="GO" id="GO:0033540">
    <property type="term" value="P:fatty acid beta-oxidation using acyl-CoA oxidase"/>
    <property type="evidence" value="ECO:0007669"/>
    <property type="project" value="TreeGrafter"/>
</dbReference>
<evidence type="ECO:0000256" key="9">
    <source>
        <dbReference type="ARBA" id="ARBA00023002"/>
    </source>
</evidence>
<dbReference type="Pfam" id="PF01756">
    <property type="entry name" value="ACOX"/>
    <property type="match status" value="1"/>
</dbReference>
<keyword evidence="20" id="KW-1185">Reference proteome</keyword>
<evidence type="ECO:0000256" key="8">
    <source>
        <dbReference type="ARBA" id="ARBA00022840"/>
    </source>
</evidence>
<comment type="similarity">
    <text evidence="3 12">Belongs to the acyl-CoA oxidase family.</text>
</comment>
<evidence type="ECO:0000313" key="19">
    <source>
        <dbReference type="EMBL" id="VDM41087.1"/>
    </source>
</evidence>
<feature type="active site" description="Proton acceptor" evidence="13">
    <location>
        <position position="387"/>
    </location>
</feature>
<feature type="domain" description="Acyl-CoA oxidase/dehydrogenase middle" evidence="16">
    <location>
        <begin position="147"/>
        <end position="256"/>
    </location>
</feature>
<feature type="domain" description="Acyl-CoA oxidase C-alpha1" evidence="18">
    <location>
        <begin position="329"/>
        <end position="402"/>
    </location>
</feature>
<evidence type="ECO:0000259" key="17">
    <source>
        <dbReference type="Pfam" id="PF14749"/>
    </source>
</evidence>
<dbReference type="PANTHER" id="PTHR10909">
    <property type="entry name" value="ELECTRON TRANSPORT OXIDOREDUCTASE"/>
    <property type="match status" value="1"/>
</dbReference>
<keyword evidence="4 12" id="KW-0285">Flavoprotein</keyword>
<evidence type="ECO:0000259" key="16">
    <source>
        <dbReference type="Pfam" id="PF02770"/>
    </source>
</evidence>
<name>A0A183UMP6_TOXCA</name>
<proteinExistence type="inferred from homology"/>
<feature type="domain" description="Acyl-CoA oxidase C-terminal" evidence="15">
    <location>
        <begin position="483"/>
        <end position="569"/>
    </location>
</feature>
<feature type="binding site" evidence="14">
    <location>
        <position position="150"/>
    </location>
    <ligand>
        <name>FAD</name>
        <dbReference type="ChEBI" id="CHEBI:57692"/>
    </ligand>
</feature>
<evidence type="ECO:0000313" key="20">
    <source>
        <dbReference type="Proteomes" id="UP000050794"/>
    </source>
</evidence>
<dbReference type="InterPro" id="IPR002655">
    <property type="entry name" value="Acyl-CoA_oxidase_C"/>
</dbReference>
<protein>
    <recommendedName>
        <fullName evidence="12">Acyl-coenzyme A oxidase</fullName>
    </recommendedName>
</protein>
<dbReference type="PANTHER" id="PTHR10909:SF351">
    <property type="entry name" value="ACYL-COENZYME A OXIDASE"/>
    <property type="match status" value="1"/>
</dbReference>
<dbReference type="SUPFAM" id="SSF56645">
    <property type="entry name" value="Acyl-CoA dehydrogenase NM domain-like"/>
    <property type="match status" value="1"/>
</dbReference>
<keyword evidence="9" id="KW-0560">Oxidoreductase</keyword>
<evidence type="ECO:0000256" key="7">
    <source>
        <dbReference type="ARBA" id="ARBA00022832"/>
    </source>
</evidence>
<dbReference type="EMBL" id="UYWY01020276">
    <property type="protein sequence ID" value="VDM41087.1"/>
    <property type="molecule type" value="Genomic_DNA"/>
</dbReference>
<evidence type="ECO:0000259" key="18">
    <source>
        <dbReference type="Pfam" id="PF22924"/>
    </source>
</evidence>
<evidence type="ECO:0000256" key="12">
    <source>
        <dbReference type="PIRNR" id="PIRNR000168"/>
    </source>
</evidence>
<keyword evidence="11" id="KW-0576">Peroxisome</keyword>
<gene>
    <name evidence="19" type="ORF">TCNE_LOCUS9766</name>
</gene>
<keyword evidence="5" id="KW-0547">Nucleotide-binding</keyword>
<dbReference type="Pfam" id="PF22924">
    <property type="entry name" value="ACOX_C_alpha1"/>
    <property type="match status" value="1"/>
</dbReference>
<dbReference type="InterPro" id="IPR012258">
    <property type="entry name" value="Acyl-CoA_oxidase"/>
</dbReference>
<evidence type="ECO:0000256" key="5">
    <source>
        <dbReference type="ARBA" id="ARBA00022741"/>
    </source>
</evidence>
<dbReference type="WBParaSite" id="TCNE_0000976601-mRNA-1">
    <property type="protein sequence ID" value="TCNE_0000976601-mRNA-1"/>
    <property type="gene ID" value="TCNE_0000976601"/>
</dbReference>
<dbReference type="InterPro" id="IPR029320">
    <property type="entry name" value="Acyl-CoA_ox_N"/>
</dbReference>
<feature type="domain" description="Acyl-coenzyme A oxidase N-terminal" evidence="17">
    <location>
        <begin position="25"/>
        <end position="144"/>
    </location>
</feature>
<organism evidence="20 21">
    <name type="scientific">Toxocara canis</name>
    <name type="common">Canine roundworm</name>
    <dbReference type="NCBI Taxonomy" id="6265"/>
    <lineage>
        <taxon>Eukaryota</taxon>
        <taxon>Metazoa</taxon>
        <taxon>Ecdysozoa</taxon>
        <taxon>Nematoda</taxon>
        <taxon>Chromadorea</taxon>
        <taxon>Rhabditida</taxon>
        <taxon>Spirurina</taxon>
        <taxon>Ascaridomorpha</taxon>
        <taxon>Ascaridoidea</taxon>
        <taxon>Toxocaridae</taxon>
        <taxon>Toxocara</taxon>
    </lineage>
</organism>
<feature type="binding site" evidence="14">
    <location>
        <position position="189"/>
    </location>
    <ligand>
        <name>FAD</name>
        <dbReference type="ChEBI" id="CHEBI:57692"/>
    </ligand>
</feature>
<dbReference type="GO" id="GO:0003997">
    <property type="term" value="F:acyl-CoA oxidase activity"/>
    <property type="evidence" value="ECO:0007669"/>
    <property type="project" value="InterPro"/>
</dbReference>
<evidence type="ECO:0000313" key="21">
    <source>
        <dbReference type="WBParaSite" id="TCNE_0000976601-mRNA-1"/>
    </source>
</evidence>
<dbReference type="Pfam" id="PF14749">
    <property type="entry name" value="Acyl-CoA_ox_N"/>
    <property type="match status" value="1"/>
</dbReference>
<reference evidence="19 20" key="2">
    <citation type="submission" date="2018-11" db="EMBL/GenBank/DDBJ databases">
        <authorList>
            <consortium name="Pathogen Informatics"/>
        </authorList>
    </citation>
    <scope>NUCLEOTIDE SEQUENCE [LARGE SCALE GENOMIC DNA]</scope>
</reference>
<dbReference type="InterPro" id="IPR046373">
    <property type="entry name" value="Acyl-CoA_Oxase/DH_mid-dom_sf"/>
</dbReference>
<dbReference type="InterPro" id="IPR006091">
    <property type="entry name" value="Acyl-CoA_Oxase/DH_mid-dom"/>
</dbReference>
<evidence type="ECO:0000256" key="10">
    <source>
        <dbReference type="ARBA" id="ARBA00023098"/>
    </source>
</evidence>
<evidence type="ECO:0000256" key="13">
    <source>
        <dbReference type="PIRSR" id="PIRSR000168-1"/>
    </source>
</evidence>
<sequence length="575" mass="64697">MASQYIVEGDNPDLSQERRKATFRVDSLSELLYGVEHLKSRRMIAKLVDTTPELHDTFPTTFMSREEKVENAARKVTIRKETASGSLLRAERRYFIFLVSTLVMHVDGHPLSLHGVMFVPLLMQQTDEEQRQKWLPRAIKGEIIGTYAQTELGHGTNVRQLETTATYDADNEQFIVNSPTVTSTKWWPGNLGKVSNYAIVVAQLYVKGNCYGPHQFIVQLRDENTHLPLPGITIGDIGPKFGINTNDNGFLRLNNVRIPRKQMLMRYSKVTQNGQYIRPIHEKLGYGGMVFVRSVMVSQQALFLAIACTVGIRYSCVRRQGEITPGSGETDLLPQLHALSSGLKAVVTHQVALGIEQCRMACGGHGYSNASALPELYGTAVGGCTYEGDNIVLLLQTARFLMKMAKMAIAMNMQSASVTTKYLFRDRPTKSSINQYSALDHSVLIEAFEHIACRLIFTVYNRIENLKKCGRTREEACNECSVDLCKDDYFSGQQVAYLRSVVYKAMNTIRPNAVPLVDAFDINDREMNSVLGRRDGNVYENLLQWAQLSPLNKTDVITAYIKHLGPYMKQERSKI</sequence>
<accession>A0A183UMP6</accession>
<reference evidence="21" key="1">
    <citation type="submission" date="2016-06" db="UniProtKB">
        <authorList>
            <consortium name="WormBaseParasite"/>
        </authorList>
    </citation>
    <scope>IDENTIFICATION</scope>
</reference>
<dbReference type="Gene3D" id="1.10.540.10">
    <property type="entry name" value="Acyl-CoA dehydrogenase/oxidase, N-terminal domain"/>
    <property type="match status" value="1"/>
</dbReference>
<dbReference type="Pfam" id="PF02770">
    <property type="entry name" value="Acyl-CoA_dh_M"/>
    <property type="match status" value="1"/>
</dbReference>
<dbReference type="GO" id="GO:0055088">
    <property type="term" value="P:lipid homeostasis"/>
    <property type="evidence" value="ECO:0007669"/>
    <property type="project" value="TreeGrafter"/>
</dbReference>
<dbReference type="InterPro" id="IPR036250">
    <property type="entry name" value="AcylCo_DH-like_C"/>
</dbReference>
<dbReference type="GO" id="GO:0005777">
    <property type="term" value="C:peroxisome"/>
    <property type="evidence" value="ECO:0007669"/>
    <property type="project" value="UniProtKB-SubCell"/>
</dbReference>
<evidence type="ECO:0000256" key="14">
    <source>
        <dbReference type="PIRSR" id="PIRSR000168-2"/>
    </source>
</evidence>
<dbReference type="SUPFAM" id="SSF47203">
    <property type="entry name" value="Acyl-CoA dehydrogenase C-terminal domain-like"/>
    <property type="match status" value="2"/>
</dbReference>
<dbReference type="InterPro" id="IPR009100">
    <property type="entry name" value="AcylCoA_DH/oxidase_NM_dom_sf"/>
</dbReference>
<evidence type="ECO:0000256" key="4">
    <source>
        <dbReference type="ARBA" id="ARBA00022630"/>
    </source>
</evidence>
<dbReference type="InterPro" id="IPR037069">
    <property type="entry name" value="AcylCoA_DH/ox_N_sf"/>
</dbReference>
<evidence type="ECO:0000256" key="11">
    <source>
        <dbReference type="ARBA" id="ARBA00023140"/>
    </source>
</evidence>
<dbReference type="GO" id="GO:0071949">
    <property type="term" value="F:FAD binding"/>
    <property type="evidence" value="ECO:0007669"/>
    <property type="project" value="InterPro"/>
</dbReference>
<comment type="subcellular location">
    <subcellularLocation>
        <location evidence="2">Peroxisome</location>
    </subcellularLocation>
</comment>
<keyword evidence="10" id="KW-0443">Lipid metabolism</keyword>
<evidence type="ECO:0000256" key="2">
    <source>
        <dbReference type="ARBA" id="ARBA00004275"/>
    </source>
</evidence>
<dbReference type="GO" id="GO:0005504">
    <property type="term" value="F:fatty acid binding"/>
    <property type="evidence" value="ECO:0007669"/>
    <property type="project" value="TreeGrafter"/>
</dbReference>
<dbReference type="GO" id="GO:0005524">
    <property type="term" value="F:ATP binding"/>
    <property type="evidence" value="ECO:0007669"/>
    <property type="project" value="UniProtKB-KW"/>
</dbReference>
<keyword evidence="7" id="KW-0276">Fatty acid metabolism</keyword>
<dbReference type="Proteomes" id="UP000050794">
    <property type="component" value="Unassembled WGS sequence"/>
</dbReference>
<dbReference type="PIRSF" id="PIRSF000168">
    <property type="entry name" value="Acyl-CoA_oxidase"/>
    <property type="match status" value="1"/>
</dbReference>
<comment type="cofactor">
    <cofactor evidence="1">
        <name>FAD</name>
        <dbReference type="ChEBI" id="CHEBI:57692"/>
    </cofactor>
</comment>
<dbReference type="Gene3D" id="2.40.110.10">
    <property type="entry name" value="Butyryl-CoA Dehydrogenase, subunit A, domain 2"/>
    <property type="match status" value="1"/>
</dbReference>
<dbReference type="AlphaFoldDB" id="A0A183UMP6"/>
<evidence type="ECO:0000259" key="15">
    <source>
        <dbReference type="Pfam" id="PF01756"/>
    </source>
</evidence>
<dbReference type="Gene3D" id="1.20.140.10">
    <property type="entry name" value="Butyryl-CoA Dehydrogenase, subunit A, domain 3"/>
    <property type="match status" value="4"/>
</dbReference>
<keyword evidence="8" id="KW-0067">ATP-binding</keyword>
<dbReference type="FunFam" id="2.40.110.10:FF:000003">
    <property type="entry name" value="Acyl-coenzyme A oxidase"/>
    <property type="match status" value="1"/>
</dbReference>
<evidence type="ECO:0000256" key="3">
    <source>
        <dbReference type="ARBA" id="ARBA00006288"/>
    </source>
</evidence>
<evidence type="ECO:0000256" key="6">
    <source>
        <dbReference type="ARBA" id="ARBA00022827"/>
    </source>
</evidence>